<feature type="chain" id="PRO_5045339936" evidence="13">
    <location>
        <begin position="32"/>
        <end position="663"/>
    </location>
</feature>
<dbReference type="InterPro" id="IPR000531">
    <property type="entry name" value="Beta-barrel_TonB"/>
</dbReference>
<evidence type="ECO:0000256" key="4">
    <source>
        <dbReference type="ARBA" id="ARBA00022692"/>
    </source>
</evidence>
<evidence type="ECO:0000256" key="10">
    <source>
        <dbReference type="PROSITE-ProRule" id="PRU01360"/>
    </source>
</evidence>
<dbReference type="Pfam" id="PF07715">
    <property type="entry name" value="Plug"/>
    <property type="match status" value="1"/>
</dbReference>
<accession>A0ABW4NJM6</accession>
<feature type="short sequence motif" description="TonB C-terminal box" evidence="11">
    <location>
        <begin position="646"/>
        <end position="663"/>
    </location>
</feature>
<evidence type="ECO:0000256" key="11">
    <source>
        <dbReference type="PROSITE-ProRule" id="PRU10144"/>
    </source>
</evidence>
<dbReference type="Gene3D" id="2.170.130.10">
    <property type="entry name" value="TonB-dependent receptor, plug domain"/>
    <property type="match status" value="1"/>
</dbReference>
<keyword evidence="16" id="KW-0675">Receptor</keyword>
<dbReference type="PANTHER" id="PTHR30069">
    <property type="entry name" value="TONB-DEPENDENT OUTER MEMBRANE RECEPTOR"/>
    <property type="match status" value="1"/>
</dbReference>
<keyword evidence="3 10" id="KW-1134">Transmembrane beta strand</keyword>
<evidence type="ECO:0000256" key="9">
    <source>
        <dbReference type="ARBA" id="ARBA00023237"/>
    </source>
</evidence>
<sequence>MSPIPRPCLSARSYLAALLTSTLLFSAPALAQSTAPAQSETQGGEDIVVTATGYQQRQEDAPASITVIDGGDLRRRSIQNLADAVRDVEGVVVNGGANETDIQLRGMPGDYTLILVDGRRQSARESRVNGNRGYEQSFTPPAAAIERIEVVRGPMSSLYGSDAIGGVINIITRRPTPVWSGTLSYDYSLRLNDDQGNAGNAQAFVSGPVVADILGVQAWGSFLHRAADDDVIVTNGFARARNRTVTGRAVLTPATGHEVILEGGLSRLRNGRGVSPNWATRQQDNDRDYWSAMHNGRWGKLTSVLSYLDEKTSREGLATPDQTDVFGRRPEVRNRVFDGKLVLATARNTTTVGVQWLKTGLRDWNQANRGTPRERAYERYSVVQQAVFAETEWRVLPRLTLTGGVRLDDHEKYGQHVNPRGYAVWRVTDRWTLKGGVARGFKAPELRAVIPDYAVIRRNRFIQFGNPDLKPETSVNYEASAMWSDRAGSGVSATVFYNDFRDQLSTVTTTRRWEGLQVMDRVNINRAAILGVELSGRWRIDPALSVRGNVTYLDSEQKSGPNAGAPLALTPTWKGNLRGDWDIDPATRLWTSINYYGREYEATITGSPAPAYVTADLLASHRLTRQLTVNGGIYNLGDKRLDDATYGTVNYGRTVWLGLSASF</sequence>
<reference evidence="17" key="1">
    <citation type="journal article" date="2019" name="Int. J. Syst. Evol. Microbiol.">
        <title>The Global Catalogue of Microorganisms (GCM) 10K type strain sequencing project: providing services to taxonomists for standard genome sequencing and annotation.</title>
        <authorList>
            <consortium name="The Broad Institute Genomics Platform"/>
            <consortium name="The Broad Institute Genome Sequencing Center for Infectious Disease"/>
            <person name="Wu L."/>
            <person name="Ma J."/>
        </authorList>
    </citation>
    <scope>NUCLEOTIDE SEQUENCE [LARGE SCALE GENOMIC DNA]</scope>
    <source>
        <strain evidence="17">Q85</strain>
    </source>
</reference>
<comment type="caution">
    <text evidence="16">The sequence shown here is derived from an EMBL/GenBank/DDBJ whole genome shotgun (WGS) entry which is preliminary data.</text>
</comment>
<dbReference type="InterPro" id="IPR012910">
    <property type="entry name" value="Plug_dom"/>
</dbReference>
<gene>
    <name evidence="16" type="ORF">ACFSC3_14840</name>
</gene>
<dbReference type="PANTHER" id="PTHR30069:SF53">
    <property type="entry name" value="COLICIN I RECEPTOR-RELATED"/>
    <property type="match status" value="1"/>
</dbReference>
<evidence type="ECO:0000259" key="14">
    <source>
        <dbReference type="Pfam" id="PF00593"/>
    </source>
</evidence>
<evidence type="ECO:0000256" key="13">
    <source>
        <dbReference type="SAM" id="SignalP"/>
    </source>
</evidence>
<keyword evidence="5 13" id="KW-0732">Signal</keyword>
<evidence type="ECO:0000256" key="3">
    <source>
        <dbReference type="ARBA" id="ARBA00022452"/>
    </source>
</evidence>
<evidence type="ECO:0000256" key="2">
    <source>
        <dbReference type="ARBA" id="ARBA00022448"/>
    </source>
</evidence>
<name>A0ABW4NJM6_9SPHN</name>
<keyword evidence="8 10" id="KW-0472">Membrane</keyword>
<feature type="domain" description="TonB-dependent receptor-like beta-barrel" evidence="14">
    <location>
        <begin position="229"/>
        <end position="636"/>
    </location>
</feature>
<keyword evidence="9 10" id="KW-0998">Cell outer membrane</keyword>
<dbReference type="InterPro" id="IPR037066">
    <property type="entry name" value="Plug_dom_sf"/>
</dbReference>
<feature type="signal peptide" evidence="13">
    <location>
        <begin position="1"/>
        <end position="31"/>
    </location>
</feature>
<keyword evidence="2 10" id="KW-0813">Transport</keyword>
<dbReference type="CDD" id="cd01347">
    <property type="entry name" value="ligand_gated_channel"/>
    <property type="match status" value="1"/>
</dbReference>
<evidence type="ECO:0000256" key="7">
    <source>
        <dbReference type="ARBA" id="ARBA00023077"/>
    </source>
</evidence>
<evidence type="ECO:0000256" key="8">
    <source>
        <dbReference type="ARBA" id="ARBA00023136"/>
    </source>
</evidence>
<organism evidence="16 17">
    <name type="scientific">Sphingomonas floccifaciens</name>
    <dbReference type="NCBI Taxonomy" id="1844115"/>
    <lineage>
        <taxon>Bacteria</taxon>
        <taxon>Pseudomonadati</taxon>
        <taxon>Pseudomonadota</taxon>
        <taxon>Alphaproteobacteria</taxon>
        <taxon>Sphingomonadales</taxon>
        <taxon>Sphingomonadaceae</taxon>
        <taxon>Sphingomonas</taxon>
    </lineage>
</organism>
<dbReference type="EMBL" id="JBHUFC010000006">
    <property type="protein sequence ID" value="MFD1788840.1"/>
    <property type="molecule type" value="Genomic_DNA"/>
</dbReference>
<dbReference type="SUPFAM" id="SSF56935">
    <property type="entry name" value="Porins"/>
    <property type="match status" value="1"/>
</dbReference>
<protein>
    <submittedName>
        <fullName evidence="16">TonB-dependent receptor domain-containing protein</fullName>
    </submittedName>
</protein>
<dbReference type="InterPro" id="IPR039426">
    <property type="entry name" value="TonB-dep_rcpt-like"/>
</dbReference>
<feature type="domain" description="TonB-dependent receptor plug" evidence="15">
    <location>
        <begin position="58"/>
        <end position="167"/>
    </location>
</feature>
<dbReference type="PROSITE" id="PS01156">
    <property type="entry name" value="TONB_DEPENDENT_REC_2"/>
    <property type="match status" value="1"/>
</dbReference>
<keyword evidence="17" id="KW-1185">Reference proteome</keyword>
<evidence type="ECO:0000259" key="15">
    <source>
        <dbReference type="Pfam" id="PF07715"/>
    </source>
</evidence>
<dbReference type="Gene3D" id="2.40.170.20">
    <property type="entry name" value="TonB-dependent receptor, beta-barrel domain"/>
    <property type="match status" value="1"/>
</dbReference>
<dbReference type="InterPro" id="IPR010917">
    <property type="entry name" value="TonB_rcpt_CS"/>
</dbReference>
<evidence type="ECO:0000313" key="16">
    <source>
        <dbReference type="EMBL" id="MFD1788840.1"/>
    </source>
</evidence>
<dbReference type="InterPro" id="IPR036942">
    <property type="entry name" value="Beta-barrel_TonB_sf"/>
</dbReference>
<keyword evidence="6" id="KW-0406">Ion transport</keyword>
<evidence type="ECO:0000256" key="5">
    <source>
        <dbReference type="ARBA" id="ARBA00022729"/>
    </source>
</evidence>
<evidence type="ECO:0000256" key="12">
    <source>
        <dbReference type="RuleBase" id="RU003357"/>
    </source>
</evidence>
<comment type="subcellular location">
    <subcellularLocation>
        <location evidence="1 10">Cell outer membrane</location>
        <topology evidence="1 10">Multi-pass membrane protein</topology>
    </subcellularLocation>
</comment>
<evidence type="ECO:0000256" key="1">
    <source>
        <dbReference type="ARBA" id="ARBA00004571"/>
    </source>
</evidence>
<keyword evidence="7 12" id="KW-0798">TonB box</keyword>
<comment type="similarity">
    <text evidence="10 12">Belongs to the TonB-dependent receptor family.</text>
</comment>
<dbReference type="PROSITE" id="PS52016">
    <property type="entry name" value="TONB_DEPENDENT_REC_3"/>
    <property type="match status" value="1"/>
</dbReference>
<evidence type="ECO:0000313" key="17">
    <source>
        <dbReference type="Proteomes" id="UP001597283"/>
    </source>
</evidence>
<dbReference type="Proteomes" id="UP001597283">
    <property type="component" value="Unassembled WGS sequence"/>
</dbReference>
<dbReference type="Pfam" id="PF00593">
    <property type="entry name" value="TonB_dep_Rec_b-barrel"/>
    <property type="match status" value="1"/>
</dbReference>
<dbReference type="RefSeq" id="WP_380941215.1">
    <property type="nucleotide sequence ID" value="NZ_JBHUFC010000006.1"/>
</dbReference>
<keyword evidence="4 10" id="KW-0812">Transmembrane</keyword>
<proteinExistence type="inferred from homology"/>
<evidence type="ECO:0000256" key="6">
    <source>
        <dbReference type="ARBA" id="ARBA00023065"/>
    </source>
</evidence>